<dbReference type="AlphaFoldDB" id="A0A0B6YBR7"/>
<dbReference type="EMBL" id="HACG01006040">
    <property type="protein sequence ID" value="CEK52905.1"/>
    <property type="molecule type" value="Transcribed_RNA"/>
</dbReference>
<feature type="non-terminal residue" evidence="2">
    <location>
        <position position="1"/>
    </location>
</feature>
<evidence type="ECO:0000256" key="1">
    <source>
        <dbReference type="SAM" id="MobiDB-lite"/>
    </source>
</evidence>
<feature type="compositionally biased region" description="Basic and acidic residues" evidence="1">
    <location>
        <begin position="53"/>
        <end position="62"/>
    </location>
</feature>
<reference evidence="2" key="1">
    <citation type="submission" date="2014-12" db="EMBL/GenBank/DDBJ databases">
        <title>Insight into the proteome of Arion vulgaris.</title>
        <authorList>
            <person name="Aradska J."/>
            <person name="Bulat T."/>
            <person name="Smidak R."/>
            <person name="Sarate P."/>
            <person name="Gangsoo J."/>
            <person name="Sialana F."/>
            <person name="Bilban M."/>
            <person name="Lubec G."/>
        </authorList>
    </citation>
    <scope>NUCLEOTIDE SEQUENCE</scope>
    <source>
        <tissue evidence="2">Skin</tissue>
    </source>
</reference>
<proteinExistence type="predicted"/>
<evidence type="ECO:0000313" key="2">
    <source>
        <dbReference type="EMBL" id="CEK52905.1"/>
    </source>
</evidence>
<feature type="compositionally biased region" description="Acidic residues" evidence="1">
    <location>
        <begin position="35"/>
        <end position="52"/>
    </location>
</feature>
<accession>A0A0B6YBR7</accession>
<protein>
    <submittedName>
        <fullName evidence="2">Uncharacterized protein</fullName>
    </submittedName>
</protein>
<name>A0A0B6YBR7_9EUPU</name>
<gene>
    <name evidence="2" type="primary">ORF18413</name>
</gene>
<sequence>GAGGMPFGNFGNSPDMSELMKQYQLGDNQFSKIDEGEEEGDIPDLEDDEEEEDLKKPQHLESKSVSGSN</sequence>
<organism evidence="2">
    <name type="scientific">Arion vulgaris</name>
    <dbReference type="NCBI Taxonomy" id="1028688"/>
    <lineage>
        <taxon>Eukaryota</taxon>
        <taxon>Metazoa</taxon>
        <taxon>Spiralia</taxon>
        <taxon>Lophotrochozoa</taxon>
        <taxon>Mollusca</taxon>
        <taxon>Gastropoda</taxon>
        <taxon>Heterobranchia</taxon>
        <taxon>Euthyneura</taxon>
        <taxon>Panpulmonata</taxon>
        <taxon>Eupulmonata</taxon>
        <taxon>Stylommatophora</taxon>
        <taxon>Helicina</taxon>
        <taxon>Arionoidea</taxon>
        <taxon>Arionidae</taxon>
        <taxon>Arion</taxon>
    </lineage>
</organism>
<feature type="region of interest" description="Disordered" evidence="1">
    <location>
        <begin position="1"/>
        <end position="69"/>
    </location>
</feature>